<sequence length="150" mass="15483">MGERTGAVSARSAGDYPRYLAAVALFHQSAAEASGLSGSDYRASLLLELDGPMTSGELARRLGLSAPATTRLVDRLVALGVAVRHTDPDDRRRTVVAHTGVLPAGLEAVLDTVRGPIGQALADLTDEQRSGLAAYVVAASAAYAEAARAI</sequence>
<dbReference type="GO" id="GO:0006950">
    <property type="term" value="P:response to stress"/>
    <property type="evidence" value="ECO:0007669"/>
    <property type="project" value="TreeGrafter"/>
</dbReference>
<evidence type="ECO:0000259" key="1">
    <source>
        <dbReference type="SMART" id="SM00347"/>
    </source>
</evidence>
<dbReference type="GO" id="GO:0003700">
    <property type="term" value="F:DNA-binding transcription factor activity"/>
    <property type="evidence" value="ECO:0007669"/>
    <property type="project" value="InterPro"/>
</dbReference>
<dbReference type="AlphaFoldDB" id="A0A7J5C0B9"/>
<dbReference type="EMBL" id="WBJZ01000004">
    <property type="protein sequence ID" value="KAB1660164.1"/>
    <property type="molecule type" value="Genomic_DNA"/>
</dbReference>
<dbReference type="Proteomes" id="UP000467240">
    <property type="component" value="Unassembled WGS sequence"/>
</dbReference>
<keyword evidence="3" id="KW-1185">Reference proteome</keyword>
<dbReference type="SUPFAM" id="SSF46785">
    <property type="entry name" value="Winged helix' DNA-binding domain"/>
    <property type="match status" value="1"/>
</dbReference>
<organism evidence="2 3">
    <name type="scientific">Pseudoclavibacter chungangensis</name>
    <dbReference type="NCBI Taxonomy" id="587635"/>
    <lineage>
        <taxon>Bacteria</taxon>
        <taxon>Bacillati</taxon>
        <taxon>Actinomycetota</taxon>
        <taxon>Actinomycetes</taxon>
        <taxon>Micrococcales</taxon>
        <taxon>Microbacteriaceae</taxon>
        <taxon>Pseudoclavibacter</taxon>
    </lineage>
</organism>
<reference evidence="2 3" key="1">
    <citation type="submission" date="2019-09" db="EMBL/GenBank/DDBJ databases">
        <title>Phylogeny of genus Pseudoclavibacter and closely related genus.</title>
        <authorList>
            <person name="Li Y."/>
        </authorList>
    </citation>
    <scope>NUCLEOTIDE SEQUENCE [LARGE SCALE GENOMIC DNA]</scope>
    <source>
        <strain evidence="2 3">DSM 23821</strain>
    </source>
</reference>
<proteinExistence type="predicted"/>
<dbReference type="SMART" id="SM00347">
    <property type="entry name" value="HTH_MARR"/>
    <property type="match status" value="1"/>
</dbReference>
<dbReference type="PANTHER" id="PTHR33164:SF43">
    <property type="entry name" value="HTH-TYPE TRANSCRIPTIONAL REPRESSOR YETL"/>
    <property type="match status" value="1"/>
</dbReference>
<dbReference type="InterPro" id="IPR039422">
    <property type="entry name" value="MarR/SlyA-like"/>
</dbReference>
<gene>
    <name evidence="2" type="ORF">F8O01_04375</name>
</gene>
<dbReference type="OrthoDB" id="8635520at2"/>
<accession>A0A7J5C0B9</accession>
<protein>
    <submittedName>
        <fullName evidence="2">MarR family transcriptional regulator</fullName>
    </submittedName>
</protein>
<dbReference type="PANTHER" id="PTHR33164">
    <property type="entry name" value="TRANSCRIPTIONAL REGULATOR, MARR FAMILY"/>
    <property type="match status" value="1"/>
</dbReference>
<dbReference type="Gene3D" id="1.10.10.10">
    <property type="entry name" value="Winged helix-like DNA-binding domain superfamily/Winged helix DNA-binding domain"/>
    <property type="match status" value="1"/>
</dbReference>
<evidence type="ECO:0000313" key="2">
    <source>
        <dbReference type="EMBL" id="KAB1660164.1"/>
    </source>
</evidence>
<dbReference type="InterPro" id="IPR036388">
    <property type="entry name" value="WH-like_DNA-bd_sf"/>
</dbReference>
<comment type="caution">
    <text evidence="2">The sequence shown here is derived from an EMBL/GenBank/DDBJ whole genome shotgun (WGS) entry which is preliminary data.</text>
</comment>
<dbReference type="RefSeq" id="WP_158039660.1">
    <property type="nucleotide sequence ID" value="NZ_JACCFV010000001.1"/>
</dbReference>
<dbReference type="InterPro" id="IPR036390">
    <property type="entry name" value="WH_DNA-bd_sf"/>
</dbReference>
<dbReference type="Pfam" id="PF12802">
    <property type="entry name" value="MarR_2"/>
    <property type="match status" value="1"/>
</dbReference>
<name>A0A7J5C0B9_9MICO</name>
<feature type="domain" description="HTH marR-type" evidence="1">
    <location>
        <begin position="29"/>
        <end position="129"/>
    </location>
</feature>
<dbReference type="InterPro" id="IPR000835">
    <property type="entry name" value="HTH_MarR-typ"/>
</dbReference>
<evidence type="ECO:0000313" key="3">
    <source>
        <dbReference type="Proteomes" id="UP000467240"/>
    </source>
</evidence>